<dbReference type="PANTHER" id="PTHR19375">
    <property type="entry name" value="HEAT SHOCK PROTEIN 70KDA"/>
    <property type="match status" value="1"/>
</dbReference>
<sequence>MSKTRNTLTSGICGWGMGTLLLLVLLGLALPQSADARPVEDSSDSNPPIIGISIGNSQSSVGAKINNTIHIIPDKYGNLAIPSVVSFKEAGEAVVGQDALDILLSHPEQSVTGFKRLLGKTYEQGGGFFDEAHYKIIFKTNGTPAIEIPLASGSVEFYPMKILALVIHELKTMAEKFLGEKIKEAVVTIPASFDSDQRADFKETSSTTALDLVHVMNEPTAASMAYNLDQDYKQEKYVLVYNLDGTTFDATVVYIEDGVHEIYGTARSENVSSSSKHVSSSQLARLHSDLQGASFQEVGSCASPMKIKCTSAQRNLLILQEFIDSFNVEQALQVVDRALREENLTIYDITDIVPSGDSARIPKLRSRLLEHFPHKLPVHENIDPRLITTYGAARQGSHLYNDHPTICCIRDATLWQLGVETAGGIMSTVVKRGTPIPTKKSNIFTTTTDNQTSIAVTVFKGQRDFVANNTKLGSLELDELIRAPRGVPEVTKRTVP</sequence>
<dbReference type="InterPro" id="IPR029047">
    <property type="entry name" value="HSP70_peptide-bd_sf"/>
</dbReference>
<name>A0A9P6GBN0_9PLEO</name>
<reference evidence="4" key="1">
    <citation type="journal article" date="2020" name="Mol. Plant Microbe Interact.">
        <title>Genome Sequence of the Biocontrol Agent Coniothyrium minitans strain Conio (IMI 134523).</title>
        <authorList>
            <person name="Patel D."/>
            <person name="Shittu T.A."/>
            <person name="Baroncelli R."/>
            <person name="Muthumeenakshi S."/>
            <person name="Osborne T.H."/>
            <person name="Janganan T.K."/>
            <person name="Sreenivasaprasad S."/>
        </authorList>
    </citation>
    <scope>NUCLEOTIDE SEQUENCE</scope>
    <source>
        <strain evidence="4">Conio</strain>
    </source>
</reference>
<dbReference type="Pfam" id="PF00012">
    <property type="entry name" value="HSP70"/>
    <property type="match status" value="2"/>
</dbReference>
<dbReference type="SUPFAM" id="SSF53067">
    <property type="entry name" value="Actin-like ATPase domain"/>
    <property type="match status" value="2"/>
</dbReference>
<dbReference type="InterPro" id="IPR043129">
    <property type="entry name" value="ATPase_NBD"/>
</dbReference>
<evidence type="ECO:0000313" key="4">
    <source>
        <dbReference type="EMBL" id="KAF9732449.1"/>
    </source>
</evidence>
<comment type="caution">
    <text evidence="4">The sequence shown here is derived from an EMBL/GenBank/DDBJ whole genome shotgun (WGS) entry which is preliminary data.</text>
</comment>
<organism evidence="4 5">
    <name type="scientific">Paraphaeosphaeria minitans</name>
    <dbReference type="NCBI Taxonomy" id="565426"/>
    <lineage>
        <taxon>Eukaryota</taxon>
        <taxon>Fungi</taxon>
        <taxon>Dikarya</taxon>
        <taxon>Ascomycota</taxon>
        <taxon>Pezizomycotina</taxon>
        <taxon>Dothideomycetes</taxon>
        <taxon>Pleosporomycetidae</taxon>
        <taxon>Pleosporales</taxon>
        <taxon>Massarineae</taxon>
        <taxon>Didymosphaeriaceae</taxon>
        <taxon>Paraphaeosphaeria</taxon>
    </lineage>
</organism>
<dbReference type="SUPFAM" id="SSF100920">
    <property type="entry name" value="Heat shock protein 70kD (HSP70), peptide-binding domain"/>
    <property type="match status" value="1"/>
</dbReference>
<proteinExistence type="predicted"/>
<dbReference type="EMBL" id="WJXW01000010">
    <property type="protein sequence ID" value="KAF9732449.1"/>
    <property type="molecule type" value="Genomic_DNA"/>
</dbReference>
<keyword evidence="3" id="KW-0732">Signal</keyword>
<dbReference type="GO" id="GO:0140662">
    <property type="term" value="F:ATP-dependent protein folding chaperone"/>
    <property type="evidence" value="ECO:0007669"/>
    <property type="project" value="InterPro"/>
</dbReference>
<dbReference type="Gene3D" id="2.60.34.10">
    <property type="entry name" value="Substrate Binding Domain Of DNAk, Chain A, domain 1"/>
    <property type="match status" value="1"/>
</dbReference>
<keyword evidence="5" id="KW-1185">Reference proteome</keyword>
<protein>
    <submittedName>
        <fullName evidence="4">Hsp70-like protein</fullName>
    </submittedName>
</protein>
<accession>A0A9P6GBN0</accession>
<dbReference type="OrthoDB" id="3782449at2759"/>
<keyword evidence="1" id="KW-0547">Nucleotide-binding</keyword>
<dbReference type="InterPro" id="IPR013126">
    <property type="entry name" value="Hsp_70_fam"/>
</dbReference>
<dbReference type="Gene3D" id="3.30.420.40">
    <property type="match status" value="4"/>
</dbReference>
<keyword evidence="2" id="KW-0067">ATP-binding</keyword>
<dbReference type="Gene3D" id="3.30.30.30">
    <property type="match status" value="1"/>
</dbReference>
<evidence type="ECO:0000313" key="5">
    <source>
        <dbReference type="Proteomes" id="UP000756921"/>
    </source>
</evidence>
<evidence type="ECO:0000256" key="3">
    <source>
        <dbReference type="SAM" id="SignalP"/>
    </source>
</evidence>
<feature type="signal peptide" evidence="3">
    <location>
        <begin position="1"/>
        <end position="36"/>
    </location>
</feature>
<dbReference type="GO" id="GO:0005524">
    <property type="term" value="F:ATP binding"/>
    <property type="evidence" value="ECO:0007669"/>
    <property type="project" value="UniProtKB-KW"/>
</dbReference>
<dbReference type="AlphaFoldDB" id="A0A9P6GBN0"/>
<feature type="chain" id="PRO_5040204658" evidence="3">
    <location>
        <begin position="37"/>
        <end position="496"/>
    </location>
</feature>
<evidence type="ECO:0000256" key="1">
    <source>
        <dbReference type="ARBA" id="ARBA00022741"/>
    </source>
</evidence>
<evidence type="ECO:0000256" key="2">
    <source>
        <dbReference type="ARBA" id="ARBA00022840"/>
    </source>
</evidence>
<dbReference type="Proteomes" id="UP000756921">
    <property type="component" value="Unassembled WGS sequence"/>
</dbReference>
<dbReference type="PRINTS" id="PR00301">
    <property type="entry name" value="HEATSHOCK70"/>
</dbReference>
<gene>
    <name evidence="4" type="ORF">PMIN01_09307</name>
</gene>